<comment type="similarity">
    <text evidence="13">Belongs to the LpxK family.</text>
</comment>
<keyword evidence="10 13" id="KW-0067">ATP-binding</keyword>
<evidence type="ECO:0000256" key="10">
    <source>
        <dbReference type="ARBA" id="ARBA00022840"/>
    </source>
</evidence>
<dbReference type="GO" id="GO:0005524">
    <property type="term" value="F:ATP binding"/>
    <property type="evidence" value="ECO:0007669"/>
    <property type="project" value="UniProtKB-UniRule"/>
</dbReference>
<evidence type="ECO:0000256" key="11">
    <source>
        <dbReference type="ARBA" id="ARBA00023098"/>
    </source>
</evidence>
<keyword evidence="5 13" id="KW-0444">Lipid biosynthesis</keyword>
<evidence type="ECO:0000256" key="7">
    <source>
        <dbReference type="ARBA" id="ARBA00022679"/>
    </source>
</evidence>
<dbReference type="RefSeq" id="WP_126611414.1">
    <property type="nucleotide sequence ID" value="NZ_JBHUCY010000008.1"/>
</dbReference>
<comment type="catalytic activity">
    <reaction evidence="13">
        <text>a lipid A disaccharide + ATP = a lipid IVA + ADP + H(+)</text>
        <dbReference type="Rhea" id="RHEA:67840"/>
        <dbReference type="ChEBI" id="CHEBI:15378"/>
        <dbReference type="ChEBI" id="CHEBI:30616"/>
        <dbReference type="ChEBI" id="CHEBI:176343"/>
        <dbReference type="ChEBI" id="CHEBI:176425"/>
        <dbReference type="ChEBI" id="CHEBI:456216"/>
        <dbReference type="EC" id="2.7.1.130"/>
    </reaction>
</comment>
<dbReference type="GO" id="GO:0005886">
    <property type="term" value="C:plasma membrane"/>
    <property type="evidence" value="ECO:0007669"/>
    <property type="project" value="TreeGrafter"/>
</dbReference>
<gene>
    <name evidence="13" type="primary">lpxK</name>
    <name evidence="14" type="ORF">EJ903_01470</name>
</gene>
<evidence type="ECO:0000256" key="8">
    <source>
        <dbReference type="ARBA" id="ARBA00022741"/>
    </source>
</evidence>
<comment type="caution">
    <text evidence="14">The sequence shown here is derived from an EMBL/GenBank/DDBJ whole genome shotgun (WGS) entry which is preliminary data.</text>
</comment>
<evidence type="ECO:0000256" key="4">
    <source>
        <dbReference type="ARBA" id="ARBA00016436"/>
    </source>
</evidence>
<dbReference type="GO" id="GO:0009245">
    <property type="term" value="P:lipid A biosynthetic process"/>
    <property type="evidence" value="ECO:0007669"/>
    <property type="project" value="UniProtKB-UniRule"/>
</dbReference>
<dbReference type="EC" id="2.7.1.130" evidence="3 13"/>
<dbReference type="InterPro" id="IPR003758">
    <property type="entry name" value="LpxK"/>
</dbReference>
<evidence type="ECO:0000256" key="5">
    <source>
        <dbReference type="ARBA" id="ARBA00022516"/>
    </source>
</evidence>
<keyword evidence="15" id="KW-1185">Reference proteome</keyword>
<comment type="pathway">
    <text evidence="2 13">Glycolipid biosynthesis; lipid IV(A) biosynthesis; lipid IV(A) from (3R)-3-hydroxytetradecanoyl-[acyl-carrier-protein] and UDP-N-acetyl-alpha-D-glucosamine: step 6/6.</text>
</comment>
<protein>
    <recommendedName>
        <fullName evidence="4 13">Tetraacyldisaccharide 4'-kinase</fullName>
        <ecNumber evidence="3 13">2.7.1.130</ecNumber>
    </recommendedName>
    <alternativeName>
        <fullName evidence="12 13">Lipid A 4'-kinase</fullName>
    </alternativeName>
</protein>
<keyword evidence="11 13" id="KW-0443">Lipid metabolism</keyword>
<evidence type="ECO:0000256" key="1">
    <source>
        <dbReference type="ARBA" id="ARBA00002274"/>
    </source>
</evidence>
<sequence>MRTPAFWYRPPGLAAALLSPLGALYGVAGRRRWATATPQRVTVPVLCVGNLVAGGAGKTPVGLALLAALRARGVAAHALTRGHGGRETGPLRVDPTQHSAADVGDEALLLAAASPCWVARDRAAGARAAVAAGAGAIVMDDGFQNPGLHKDASLIVVDGAVGFGNGRLVPAGPLRERVRDGVARADALVIIGPDRAGVAALTASLTPGLPVLGARLVPDATGLALTGRRVLAFAGIGRPEKFFATLEEQGADLVGRVAFADHHPYRAAEVAALLDRAAALDALPITTAKDAVRLPADRRARVAVLPVAIAWDDPAALDRAVLDRLLDHPSLKGGSHGEAA</sequence>
<dbReference type="PANTHER" id="PTHR42724">
    <property type="entry name" value="TETRAACYLDISACCHARIDE 4'-KINASE"/>
    <property type="match status" value="1"/>
</dbReference>
<evidence type="ECO:0000256" key="6">
    <source>
        <dbReference type="ARBA" id="ARBA00022556"/>
    </source>
</evidence>
<keyword evidence="8 13" id="KW-0547">Nucleotide-binding</keyword>
<keyword evidence="9 13" id="KW-0418">Kinase</keyword>
<feature type="binding site" evidence="13">
    <location>
        <begin position="52"/>
        <end position="59"/>
    </location>
    <ligand>
        <name>ATP</name>
        <dbReference type="ChEBI" id="CHEBI:30616"/>
    </ligand>
</feature>
<evidence type="ECO:0000313" key="15">
    <source>
        <dbReference type="Proteomes" id="UP000277007"/>
    </source>
</evidence>
<organism evidence="14 15">
    <name type="scientific">Azospirillum griseum</name>
    <dbReference type="NCBI Taxonomy" id="2496639"/>
    <lineage>
        <taxon>Bacteria</taxon>
        <taxon>Pseudomonadati</taxon>
        <taxon>Pseudomonadota</taxon>
        <taxon>Alphaproteobacteria</taxon>
        <taxon>Rhodospirillales</taxon>
        <taxon>Azospirillaceae</taxon>
        <taxon>Azospirillum</taxon>
    </lineage>
</organism>
<evidence type="ECO:0000313" key="14">
    <source>
        <dbReference type="EMBL" id="RTR24461.1"/>
    </source>
</evidence>
<proteinExistence type="inferred from homology"/>
<dbReference type="PANTHER" id="PTHR42724:SF1">
    <property type="entry name" value="TETRAACYLDISACCHARIDE 4'-KINASE, MITOCHONDRIAL-RELATED"/>
    <property type="match status" value="1"/>
</dbReference>
<evidence type="ECO:0000256" key="3">
    <source>
        <dbReference type="ARBA" id="ARBA00012071"/>
    </source>
</evidence>
<comment type="function">
    <text evidence="1 13">Transfers the gamma-phosphate of ATP to the 4'-position of a tetraacyldisaccharide 1-phosphate intermediate (termed DS-1-P) to form tetraacyldisaccharide 1,4'-bis-phosphate (lipid IVA).</text>
</comment>
<evidence type="ECO:0000256" key="9">
    <source>
        <dbReference type="ARBA" id="ARBA00022777"/>
    </source>
</evidence>
<dbReference type="NCBIfam" id="TIGR00682">
    <property type="entry name" value="lpxK"/>
    <property type="match status" value="1"/>
</dbReference>
<reference evidence="14 15" key="1">
    <citation type="submission" date="2018-12" db="EMBL/GenBank/DDBJ databases">
        <authorList>
            <person name="Yang Y."/>
        </authorList>
    </citation>
    <scope>NUCLEOTIDE SEQUENCE [LARGE SCALE GENOMIC DNA]</scope>
    <source>
        <strain evidence="14 15">L-25-5w-1</strain>
    </source>
</reference>
<dbReference type="OrthoDB" id="9766423at2"/>
<evidence type="ECO:0000256" key="2">
    <source>
        <dbReference type="ARBA" id="ARBA00004870"/>
    </source>
</evidence>
<dbReference type="Pfam" id="PF02606">
    <property type="entry name" value="LpxK"/>
    <property type="match status" value="1"/>
</dbReference>
<name>A0A431VNW1_9PROT</name>
<keyword evidence="7 13" id="KW-0808">Transferase</keyword>
<dbReference type="AlphaFoldDB" id="A0A431VNW1"/>
<dbReference type="SUPFAM" id="SSF52540">
    <property type="entry name" value="P-loop containing nucleoside triphosphate hydrolases"/>
    <property type="match status" value="1"/>
</dbReference>
<evidence type="ECO:0000256" key="12">
    <source>
        <dbReference type="ARBA" id="ARBA00029757"/>
    </source>
</evidence>
<dbReference type="InterPro" id="IPR027417">
    <property type="entry name" value="P-loop_NTPase"/>
</dbReference>
<dbReference type="Proteomes" id="UP000277007">
    <property type="component" value="Unassembled WGS sequence"/>
</dbReference>
<dbReference type="HAMAP" id="MF_00409">
    <property type="entry name" value="LpxK"/>
    <property type="match status" value="1"/>
</dbReference>
<dbReference type="UniPathway" id="UPA00359">
    <property type="reaction ID" value="UER00482"/>
</dbReference>
<accession>A0A431VNW1</accession>
<keyword evidence="6 13" id="KW-0441">Lipid A biosynthesis</keyword>
<dbReference type="GO" id="GO:0009029">
    <property type="term" value="F:lipid-A 4'-kinase activity"/>
    <property type="evidence" value="ECO:0007669"/>
    <property type="project" value="UniProtKB-UniRule"/>
</dbReference>
<evidence type="ECO:0000256" key="13">
    <source>
        <dbReference type="HAMAP-Rule" id="MF_00409"/>
    </source>
</evidence>
<dbReference type="EMBL" id="RXMA01000001">
    <property type="protein sequence ID" value="RTR24461.1"/>
    <property type="molecule type" value="Genomic_DNA"/>
</dbReference>
<dbReference type="GO" id="GO:0009244">
    <property type="term" value="P:lipopolysaccharide core region biosynthetic process"/>
    <property type="evidence" value="ECO:0007669"/>
    <property type="project" value="TreeGrafter"/>
</dbReference>